<organism evidence="7 8">
    <name type="scientific">Bordetella genomosp. 10</name>
    <dbReference type="NCBI Taxonomy" id="1416804"/>
    <lineage>
        <taxon>Bacteria</taxon>
        <taxon>Pseudomonadati</taxon>
        <taxon>Pseudomonadota</taxon>
        <taxon>Betaproteobacteria</taxon>
        <taxon>Burkholderiales</taxon>
        <taxon>Alcaligenaceae</taxon>
        <taxon>Bordetella</taxon>
    </lineage>
</organism>
<dbReference type="InterPro" id="IPR012334">
    <property type="entry name" value="Pectin_lyas_fold"/>
</dbReference>
<keyword evidence="2" id="KW-0964">Secreted</keyword>
<dbReference type="InterPro" id="IPR011050">
    <property type="entry name" value="Pectin_lyase_fold/virulence"/>
</dbReference>
<dbReference type="Proteomes" id="UP000216020">
    <property type="component" value="Unassembled WGS sequence"/>
</dbReference>
<keyword evidence="8" id="KW-1185">Reference proteome</keyword>
<dbReference type="Gene3D" id="2.160.20.10">
    <property type="entry name" value="Single-stranded right-handed beta-helix, Pectin lyase-like"/>
    <property type="match status" value="1"/>
</dbReference>
<proteinExistence type="predicted"/>
<evidence type="ECO:0000256" key="5">
    <source>
        <dbReference type="SAM" id="SignalP"/>
    </source>
</evidence>
<feature type="domain" description="Filamentous haemagglutinin FhaB/tRNA nuclease CdiA-like TPS" evidence="6">
    <location>
        <begin position="46"/>
        <end position="159"/>
    </location>
</feature>
<dbReference type="RefSeq" id="WP_094855192.1">
    <property type="nucleotide sequence ID" value="NZ_NEVM01000005.1"/>
</dbReference>
<name>A0A261S096_9BORD</name>
<reference evidence="8" key="1">
    <citation type="submission" date="2017-05" db="EMBL/GenBank/DDBJ databases">
        <title>Complete and WGS of Bordetella genogroups.</title>
        <authorList>
            <person name="Spilker T."/>
            <person name="Lipuma J."/>
        </authorList>
    </citation>
    <scope>NUCLEOTIDE SEQUENCE [LARGE SCALE GENOMIC DNA]</scope>
    <source>
        <strain evidence="8">AU16122</strain>
    </source>
</reference>
<dbReference type="GO" id="GO:0005576">
    <property type="term" value="C:extracellular region"/>
    <property type="evidence" value="ECO:0007669"/>
    <property type="project" value="UniProtKB-SubCell"/>
</dbReference>
<dbReference type="OrthoDB" id="8672993at2"/>
<comment type="caution">
    <text evidence="7">The sequence shown here is derived from an EMBL/GenBank/DDBJ whole genome shotgun (WGS) entry which is preliminary data.</text>
</comment>
<feature type="chain" id="PRO_5012627741" description="Filamentous haemagglutinin FhaB/tRNA nuclease CdiA-like TPS domain-containing protein" evidence="5">
    <location>
        <begin position="49"/>
        <end position="4942"/>
    </location>
</feature>
<dbReference type="EMBL" id="NEVM01000005">
    <property type="protein sequence ID" value="OZI30769.1"/>
    <property type="molecule type" value="Genomic_DNA"/>
</dbReference>
<dbReference type="NCBIfam" id="TIGR01901">
    <property type="entry name" value="adhes_NPXG"/>
    <property type="match status" value="1"/>
</dbReference>
<evidence type="ECO:0000256" key="2">
    <source>
        <dbReference type="ARBA" id="ARBA00022525"/>
    </source>
</evidence>
<sequence length="4942" mass="478723">MKRLSPSFAQRNFVQAGRRPLPPRQASLPALTTLAMVIGSLASGGAHANPTGGNVVAGSATINTQGNGTLNVNQSSGKAIINWKDFNIGAGETVNFRQPGSKSVTLNRVVGNDPSAIFGQLNANGTVMLVNPNGVVFGKSARVDVGGLVATTANIRDEDFLAGRYKFNQASAKTNAMVVNEGQISIKDSGLAALVAPAVRNSGVIEAKLGHVALAGARTFTVDFQGDGLLSFDASSVVSDAPKDANGKAVGALVANTGVIRADGGTVLMTARAVKDVVDNVINTDGIVSARSVGTRNGKIVLSGGDAGTVNVAGTLDASGANAGEQGGKVVVTGQHVNVAGGAAIDASGAAGGGEIALGSQGVAPGDGSVAYGNKSATLAVAAGATLKADALDRGKGGNVTLWSTDSTSFAGTISARGGANGGDGGFAEVSAEKNINLTGSADLRAPKGAAGTLLIDPETIEITDSSAPTNTGAVDNVVSRGWLEGQAGNANLTLAATGQITIDSMAAGLIMLQTTSGTTFTLSSTATGGIRFVDPETEIRTQGGNIVLQALGVGSTLDNIGKLSSLGGNITLSASGNINLANRIDASSGAVNVATTAGSIYNTGAAAQVVAGRSVKLDAEGANVGAAGAAVNTDTGILSILSGGDIVVANGRALSSLAIASRHAMTGKTNTYQVASPGLAFDVTDGGSYALTTIVQPGLNLSFTGDRSIVAGTVNVGTGALALTSTAGSITGGTNAPLVAGALTLQAATAIGAASQALNTTTNSLTATAAGGGINVGNTGALNLGNVNATGNVTIGAGGNLYLGGAFNAGAQTVLASALGDIDAAAASVIRTGALTLNGQNAGGTRTLNTTASTLNGAVAGKLDVASSAASLTAGDVSSQHGDISITGSGVLLANSVTSGGGAISLKGQAISVGGEINAGAGSVVLSSDTSIQGTGTSLITGAHVALYAPVMANSSSGTPTYTIGTVANMLRTAAGELTATGGSIYVNQVGGPLRLESLTAYKDITLTAAGGVTVNQIDAGIGRLALTAGGDILAAVPENLLAGDSLYLSAQGRIGDAAGHVRTRTDTLTLVDSGDIYLDNVDKTLASLGITNSHPVAGVPNVLQITSPYLAFDVQDDGTVYRFNQVYSAPLTYFGFQGDEGMVLGNIRGGGLVSFTATRGNITDDGDSMTRVTASSVTLAANQGSIGTAADAIDTNASSLALTTRGDLYAGSIADLSILSVTALHSGLDDVHTLQVQAPSLLFKVLDGTSGHTLSQVSDTSSLNFSFTSDRDITVGSVNTTSSGSVTLTSNNGSIKDDGDKGTVLVANSVSLNAYGASGAVGAAGDDHLDVMAGSLNAQASGGGIYIQLPSPTGSSNYTGTVSLGSIYAYNGNVVIDAVQGNLALTGTLYGMNGGITLTAEHGSILNGNGYGMIYANGNDVVLSAADAIGGADVAVSIYQSPDAGRRGILFNGANPLSITARAAGGDVYLSTLGSGGNVTLADLSAAGAVQYQQATGDTVVGSVAGGTQVRVASTAGAILDDGDAATAISAPVVALTARGAIGAVGDALTLNAPDVALSSGGDIAVDNTTGFTRLDIVKTGYGAGQYAITAPNLGAFTLTEDGGAYYLTQIASSGDLDFGFTGYNKAIRVGSIDAGSGGAVRLGTNGDIVNDDAENPGSIMAATVALSSGYGAIGSANVDVLSPLSLVGTRALSLSGAGNMYVASDTRLGSLAISAGNTSAVQHTFAIAAGDQTYTLSEGGTYFLLSEISGTGLDDFSFSAGKSIQAGVITAGNSVSLTTTGGSELTSSITSAAGGLITAPKVVLTAYGQESVGFPNAATGAIGSGSSSLFVKTSDLSIANNGSVHIDNGGAALSSLSLDYTQRYSGGVVFPSYVFNGLGSGQSLSMGYSGGSLAVGAALTGVDFSLAVDSSISVGNIDTGATGSVSLTARSAAHGVVGQIGGNGVISGGKVSLAATGTGGMIGANGAIHTATTDLALSSAGSVLVSNSGTLAALSLTALHDNTVAGQVNSYGISSGGDLVFSLTDNGQSSPAGMTANISTSSDLKLALSTDRALTLDLVKTGSGGSVDLTTTQTIYGTHTGTAGTLPGGPDIVTGDLTLNANSVQGRYIEAPAQPLYISANTLSSNVTQSLWVSNDKTLTLLDNSAGNSATVAVTSGDIQQSGSGRFVTPILSLSAAGSIGADGAAVLTDTRQLTASSGGDLVLDNASDLFRLDLNSTHAAALNPNVLRVVAKGLDFEVTDNGEYVLSKVTDSTGLDFAFSGDRNLRVGVLDTGPAQSVSLSSSGSILNIDASGEDHIAAGQISLTAGASIGAIANSIDTVTGALSLTAGANIYVANDGDLSTLSITSTAQSAMPTQYGISADRLTFNVGDDGVDYLINQVADATGLNFSFRSQRGQQVGSIDVLHTGTVTLTSSADIMATSAGAANVTAGKVALNTVGAQGNIGAAGSSIVVDAPLLSVWNAGDVYVSDQTHVDALTVDARGTSARTYDIDAPLRDRSGQLTFNVTDDGSGMVVHDIADAGGIALSVSSDRGMTVGAIDAGFDNVGLNAINSALVGDGDDATRIVAARLTLTGDTSIGATGNEIDTDVDTLSATSRDGGIQIALNGNTTMNGFIANGDSALSNSAGDIALGTIFLAGHSFSMDNQGGSILSGTINGATSVALSAAGSIGNVSAIRTTALGNGTTTVTLSAQAAHGADGSIALTEDYGLAVTSAQAPGNIVLTAGQAQGNSNLTVGAITAGGDVTLTAQRGDIVGGSGNSVAGDSVTLTAAAFGHAIGANGATVNVDTDTLTINNGGNFYIRDNADLANLTINRQLADVQAASAGAMVLSAAGLSFAATDGGGTTLTAVVDSTGLNFNFTGTGDIRVGTIYAGTGSVALTAGAGNSAGSILSTGAGSLITAHDLALTTASGGGSIGAGNAANQVLNTQVADLTASSADGIWINQAGTVSLDDVHAGGALSVAATGGDILIGQVSNGAGQDLTLSANAGSILSNGGAITTSGTGAIALSAANGIGSETAGLQLSAAFKTVSASVSGAGSLYLDILDSLTSGLTSSVHDGSTNITSAGPITLTSVTSATDAVGNDIRVSAASGDITVGVVDVGGVGGHASNGEVALTARNGNIVGATGSDIEAYRVTLNASGNVGSSTTRVGVTSSRVEANSAGGDVYLNAGGGTILSFVTGNNVNVNAVGDLQIANAIASNSITVAGGGIDSVLVAGNIDAGQGSVSLAFNSVGGTIVDDGNAATRIVGGMVSLQADAGIGGATAGDARTVQTTAESLVARSNTSGPVYIDDNRADGVRLASIIAGNGAIGITTAGDTIVGNVQAQGANAGNTISIASAEGSLAIGTVSAGGGAGDVTLTAAGDIHGTDTTLVTGATLTASAGGDIGRVDDLSSTDGGALRTKVSALGDLASRAGGVIAIDNSGAGTLAVGANVNPGAGGTLSIRAVGDMDASAGIAGGLGTLLLSSGGTLTLPYGGVTVAGSATLKGTTDIVAGGGTPRTIEVTADSLAFTSGSAGGDTRLETEVETLDAKLTNTSGAAKLTVANTGDLDATLSTANGDIEAATTGKLTATDVQGAGNISLSAGGTVDAVSVRATGVQRLVSVTSDNGDIGIGAIDAGGVDGQISLFAQRGGIANLGSGDSLTAHSLSLIARDGIGAANSPLNIAVSEVAGAVTGDGGLYLSGGNALTVGVLTTANGDIGVTTTGDLAIQDTLVAGGGGHVDLTSTGGNVEIDRNIVATDMGSLSVSGNRITLDDVATNGAQAYHGDVLLNGNLAGGAIDVDGSLTLGGAGLAGSPRTLTATGAAGGIEVAGALDGGGYDLGLDAGAGSVTLAGPASNLAALTVTGSGNRIAGVATEGAQTYNGATTLSGTYTTANAAFTVNGAATLGGAVSIDTIGGANGAGADVRFAGTLASAAGGAHGLAVDAGTGDVAFVGAVGDGADARLGDLTVRTAGATVFKDKVYAQAVATDDPGTLALDGSVVDTTGDQYFGERAVLGGNVTLKGALVTLKQGADAATAGGQSLTIDGRARVLGAVGADQALAALTVTGPAGIRAASINTVGAQAYQGDLVLGADLALTTAAGGVLFGGSVDGAHALAVTARGGDAAFNGAVGGGIALASLTVDASNVALNGGAVKTVDEQNYNGHVTLGRDTVLTGYEVHLNGGADGAHALAIDGLGKIAGAVGSRQALSSLTVTGTAILGQGSIATSGGQSYLGRVLVAGDQQLSTQGGDVSFARSVSGSHALGIAAQGGDVDFAAGAGVGGDVDPLAALTVDTSGATHFGGAVRAASLTTLGHGSVTLDNGSVVTSGAQHYDSHVVLGQDTVLKGTQVALLDGGDGAHALTIDGNATLGGAFGAGQALDALKVSGATTFNDGSIATTGGQTYAGAVTLAGDQALTSHAGDIAFGGAVDSAAAGGGSLAVQAAGDVSFDGAIGAATRAGALSVDAGGDTHFAGTIRAASLRTGATGTLAIDSGSVDTTGDQRYGQHLVLSTDTTLTGANVALLAGVDAATAGAQGLHIAGNAAIAGNVGATAALRGLAIDGNTSTNAGTVRTVGDQVYGGAVAFNADGAGAPASLASSAGSVVFGSTLDGAGSNLSIDAAHAISAAGDVTGVGALTLRAVDTIVFNGAVSAYRVQQLEAQSAAYRGKLTATGPDGIDLSGGSFAFGGDVSADAGAIKVASTDAAGTVNFAAGSTVSAATSFTQRGGATLLLPARLLARDSVELGAVGRIQGNSVAISTQGDITATGLYGPQAMATLTLGAPTLAKPAGGTLKIGLNDAAPDHKLNVRVLAVPTAGSAQVYGSIGGRSGAVAAAFVTSPLAGAPYFMNDTPWGPNDVVQRVTAATAPRWVAPTKPGVDSLFRGTVSNNAYGPDALGAYADPQVLKVSSVDMALWQLPAGLNRGLNAPAADPSVLRMPEAGSTQEGGDDASSSAPGQDGA</sequence>
<dbReference type="SUPFAM" id="SSF51126">
    <property type="entry name" value="Pectin lyase-like"/>
    <property type="match status" value="1"/>
</dbReference>
<evidence type="ECO:0000313" key="8">
    <source>
        <dbReference type="Proteomes" id="UP000216020"/>
    </source>
</evidence>
<comment type="subcellular location">
    <subcellularLocation>
        <location evidence="1">Secreted</location>
    </subcellularLocation>
</comment>
<dbReference type="PANTHER" id="PTHR12338">
    <property type="entry name" value="AUTOTRANSPORTER"/>
    <property type="match status" value="1"/>
</dbReference>
<dbReference type="Pfam" id="PF05860">
    <property type="entry name" value="TPS"/>
    <property type="match status" value="1"/>
</dbReference>
<evidence type="ECO:0000256" key="3">
    <source>
        <dbReference type="ARBA" id="ARBA00022729"/>
    </source>
</evidence>
<dbReference type="InterPro" id="IPR008638">
    <property type="entry name" value="FhaB/CdiA-like_TPS"/>
</dbReference>
<gene>
    <name evidence="7" type="ORF">CAL29_22540</name>
</gene>
<accession>A0A261S096</accession>
<evidence type="ECO:0000313" key="7">
    <source>
        <dbReference type="EMBL" id="OZI30769.1"/>
    </source>
</evidence>
<keyword evidence="3 5" id="KW-0732">Signal</keyword>
<feature type="region of interest" description="Disordered" evidence="4">
    <location>
        <begin position="4912"/>
        <end position="4942"/>
    </location>
</feature>
<feature type="signal peptide" evidence="5">
    <location>
        <begin position="1"/>
        <end position="48"/>
    </location>
</feature>
<dbReference type="InterPro" id="IPR050909">
    <property type="entry name" value="Bact_Autotransporter_VF"/>
</dbReference>
<dbReference type="PANTHER" id="PTHR12338:SF8">
    <property type="entry name" value="HEME_HEMOPEXIN-BINDING PROTEIN"/>
    <property type="match status" value="1"/>
</dbReference>
<protein>
    <recommendedName>
        <fullName evidence="6">Filamentous haemagglutinin FhaB/tRNA nuclease CdiA-like TPS domain-containing protein</fullName>
    </recommendedName>
</protein>
<evidence type="ECO:0000256" key="1">
    <source>
        <dbReference type="ARBA" id="ARBA00004613"/>
    </source>
</evidence>
<feature type="region of interest" description="Disordered" evidence="4">
    <location>
        <begin position="1"/>
        <end position="21"/>
    </location>
</feature>
<feature type="compositionally biased region" description="Polar residues" evidence="4">
    <location>
        <begin position="4923"/>
        <end position="4942"/>
    </location>
</feature>
<evidence type="ECO:0000256" key="4">
    <source>
        <dbReference type="SAM" id="MobiDB-lite"/>
    </source>
</evidence>
<evidence type="ECO:0000259" key="6">
    <source>
        <dbReference type="SMART" id="SM00912"/>
    </source>
</evidence>
<dbReference type="SMART" id="SM00912">
    <property type="entry name" value="Haemagg_act"/>
    <property type="match status" value="1"/>
</dbReference>